<dbReference type="InterPro" id="IPR059242">
    <property type="entry name" value="mS23_dom"/>
</dbReference>
<reference evidence="8 9" key="1">
    <citation type="journal article" date="2020" name="IScience">
        <title>Genome Sequencing of the Endangered Kingdonia uniflora (Circaeasteraceae, Ranunculales) Reveals Potential Mechanisms of Evolutionary Specialization.</title>
        <authorList>
            <person name="Sun Y."/>
            <person name="Deng T."/>
            <person name="Zhang A."/>
            <person name="Moore M.J."/>
            <person name="Landis J.B."/>
            <person name="Lin N."/>
            <person name="Zhang H."/>
            <person name="Zhang X."/>
            <person name="Huang J."/>
            <person name="Zhang X."/>
            <person name="Sun H."/>
            <person name="Wang H."/>
        </authorList>
    </citation>
    <scope>NUCLEOTIDE SEQUENCE [LARGE SCALE GENOMIC DNA]</scope>
    <source>
        <strain evidence="8">TB1705</strain>
        <tissue evidence="8">Leaf</tissue>
    </source>
</reference>
<keyword evidence="4" id="KW-0496">Mitochondrion</keyword>
<evidence type="ECO:0000256" key="5">
    <source>
        <dbReference type="ARBA" id="ARBA00023274"/>
    </source>
</evidence>
<organism evidence="8 9">
    <name type="scientific">Kingdonia uniflora</name>
    <dbReference type="NCBI Taxonomy" id="39325"/>
    <lineage>
        <taxon>Eukaryota</taxon>
        <taxon>Viridiplantae</taxon>
        <taxon>Streptophyta</taxon>
        <taxon>Embryophyta</taxon>
        <taxon>Tracheophyta</taxon>
        <taxon>Spermatophyta</taxon>
        <taxon>Magnoliopsida</taxon>
        <taxon>Ranunculales</taxon>
        <taxon>Circaeasteraceae</taxon>
        <taxon>Kingdonia</taxon>
    </lineage>
</organism>
<keyword evidence="5" id="KW-0687">Ribonucleoprotein</keyword>
<keyword evidence="3" id="KW-0689">Ribosomal protein</keyword>
<evidence type="ECO:0000256" key="7">
    <source>
        <dbReference type="SAM" id="MobiDB-lite"/>
    </source>
</evidence>
<evidence type="ECO:0000256" key="3">
    <source>
        <dbReference type="ARBA" id="ARBA00022980"/>
    </source>
</evidence>
<dbReference type="PANTHER" id="PTHR35693:SF1">
    <property type="entry name" value="EXPRESSED PROTEIN"/>
    <property type="match status" value="1"/>
</dbReference>
<gene>
    <name evidence="8" type="ORF">GIB67_007334</name>
</gene>
<comment type="similarity">
    <text evidence="2">Belongs to the mitochondrion-specific ribosomal protein mS23 family.</text>
</comment>
<evidence type="ECO:0000256" key="1">
    <source>
        <dbReference type="ARBA" id="ARBA00004173"/>
    </source>
</evidence>
<evidence type="ECO:0000313" key="8">
    <source>
        <dbReference type="EMBL" id="KAF6171813.1"/>
    </source>
</evidence>
<dbReference type="AlphaFoldDB" id="A0A7J7NXK2"/>
<protein>
    <recommendedName>
        <fullName evidence="6">Small ribosomal subunit protein mS23</fullName>
    </recommendedName>
</protein>
<evidence type="ECO:0000256" key="2">
    <source>
        <dbReference type="ARBA" id="ARBA00009864"/>
    </source>
</evidence>
<evidence type="ECO:0000256" key="6">
    <source>
        <dbReference type="ARBA" id="ARBA00035137"/>
    </source>
</evidence>
<comment type="subcellular location">
    <subcellularLocation>
        <location evidence="1">Mitochondrion</location>
    </subcellularLocation>
</comment>
<sequence length="293" mass="33889">MSFMRGDLLTRTRKLVQGFAKAKPKWLNSMEEAPPVSVARVSGKIQKASVPEDVYAKKFLQRYPESLHEDSIRITGIAPPSARVFGWRVLELKEFGVGEDEAISVAFLEYRAEKKEKKAAYRRLKEIARIEGTRPPPNPFPPSPRKLEGRKYANQRPIMPKVKEIMQKMKDERTAEMQDRWLDDGFNGRPRESVPLPSFEYKRTVEMQDRWLDDGFNGRPRESVPLPSFEYKRTVEMQDRWLGGFNGRPRESVPLPSFEYKRTAEMQDRGLGGFNGRPQESVPLPSFLSNIRN</sequence>
<dbReference type="EMBL" id="JACGCM010000455">
    <property type="protein sequence ID" value="KAF6171813.1"/>
    <property type="molecule type" value="Genomic_DNA"/>
</dbReference>
<keyword evidence="9" id="KW-1185">Reference proteome</keyword>
<comment type="caution">
    <text evidence="8">The sequence shown here is derived from an EMBL/GenBank/DDBJ whole genome shotgun (WGS) entry which is preliminary data.</text>
</comment>
<accession>A0A7J7NXK2</accession>
<dbReference type="PANTHER" id="PTHR35693">
    <property type="entry name" value="EXPRESSED PROTEIN"/>
    <property type="match status" value="1"/>
</dbReference>
<name>A0A7J7NXK2_9MAGN</name>
<evidence type="ECO:0000256" key="4">
    <source>
        <dbReference type="ARBA" id="ARBA00023128"/>
    </source>
</evidence>
<proteinExistence type="inferred from homology"/>
<dbReference type="CDD" id="cd23701">
    <property type="entry name" value="At1g26750"/>
    <property type="match status" value="1"/>
</dbReference>
<dbReference type="OrthoDB" id="543108at2759"/>
<evidence type="ECO:0000313" key="9">
    <source>
        <dbReference type="Proteomes" id="UP000541444"/>
    </source>
</evidence>
<feature type="region of interest" description="Disordered" evidence="7">
    <location>
        <begin position="266"/>
        <end position="293"/>
    </location>
</feature>
<dbReference type="Proteomes" id="UP000541444">
    <property type="component" value="Unassembled WGS sequence"/>
</dbReference>